<feature type="compositionally biased region" description="Basic and acidic residues" evidence="1">
    <location>
        <begin position="283"/>
        <end position="298"/>
    </location>
</feature>
<evidence type="ECO:0000313" key="3">
    <source>
        <dbReference type="Proteomes" id="UP000549009"/>
    </source>
</evidence>
<dbReference type="Proteomes" id="UP000549009">
    <property type="component" value="Unassembled WGS sequence"/>
</dbReference>
<evidence type="ECO:0000256" key="1">
    <source>
        <dbReference type="SAM" id="MobiDB-lite"/>
    </source>
</evidence>
<gene>
    <name evidence="2" type="ORF">FHS40_008457</name>
</gene>
<keyword evidence="3" id="KW-1185">Reference proteome</keyword>
<evidence type="ECO:0000313" key="2">
    <source>
        <dbReference type="EMBL" id="MBB5109329.1"/>
    </source>
</evidence>
<organism evidence="2 3">
    <name type="scientific">Streptomyces spectabilis</name>
    <dbReference type="NCBI Taxonomy" id="68270"/>
    <lineage>
        <taxon>Bacteria</taxon>
        <taxon>Bacillati</taxon>
        <taxon>Actinomycetota</taxon>
        <taxon>Actinomycetes</taxon>
        <taxon>Kitasatosporales</taxon>
        <taxon>Streptomycetaceae</taxon>
        <taxon>Streptomyces</taxon>
    </lineage>
</organism>
<feature type="region of interest" description="Disordered" evidence="1">
    <location>
        <begin position="139"/>
        <end position="158"/>
    </location>
</feature>
<name>A0A7W8B2U8_STRST</name>
<sequence length="599" mass="65311">MSGRGRRAALPPTDYRKAPVLDADGLVIRPVSGAGKPLGVWDFRDSPGPVDFRRALVAGLAAQGRGWGSQDTYQTNASTLKLLFKDAAAAEPPVAATGQITVEWWKKWTGDIHVRRVLAAVVRRAPGVPKSTLVFLQTPRRRPPARRGRPRKQAHTREELRRIRDAAATTVRAGRLRIAANTAVLQRWRAGAIERGDGDWPLGEVLDVLARTGDLPRYPNSADRAVTAYAERAFGFEGNAASLSRLFATPAEIGAAAVLLIVHEAWNQSVLKKMDVPTWWPNADREDPAVHQVDTDKARRGRRRQASNTLVDVGEGSSGRALRHVLELTAQARTTLEALGRPATKLLVGHRGLGGAENLRDHEVGKALEGAIRRWQQQVRAGGVDLPARVHAQALRHSAQAHHGRARNNTQDTHERDYQLEDEDVRAASRGAVELGLAQALASARQTVAMRLVEKVDAQGEVSAELVAKEAGIDVEVARRIVAGRLRTPVASCADFLNSDHSAAGMPCAVSFLLCFACRNAVATGRDLPRIAYLHQALESLRSAVTPAVWAADWATHHARVGDFLTTYTTTDARPQLLAAVADRERELIHAMLERRLDL</sequence>
<reference evidence="2 3" key="1">
    <citation type="submission" date="2020-08" db="EMBL/GenBank/DDBJ databases">
        <title>Genomic Encyclopedia of Type Strains, Phase III (KMG-III): the genomes of soil and plant-associated and newly described type strains.</title>
        <authorList>
            <person name="Whitman W."/>
        </authorList>
    </citation>
    <scope>NUCLEOTIDE SEQUENCE [LARGE SCALE GENOMIC DNA]</scope>
    <source>
        <strain evidence="2 3">CECT 3146</strain>
    </source>
</reference>
<comment type="caution">
    <text evidence="2">The sequence shown here is derived from an EMBL/GenBank/DDBJ whole genome shotgun (WGS) entry which is preliminary data.</text>
</comment>
<feature type="region of interest" description="Disordered" evidence="1">
    <location>
        <begin position="396"/>
        <end position="415"/>
    </location>
</feature>
<dbReference type="RefSeq" id="WP_184926300.1">
    <property type="nucleotide sequence ID" value="NZ_BMSQ01000030.1"/>
</dbReference>
<protein>
    <submittedName>
        <fullName evidence="2">Uncharacterized protein</fullName>
    </submittedName>
</protein>
<dbReference type="EMBL" id="JACHJD010000026">
    <property type="protein sequence ID" value="MBB5109329.1"/>
    <property type="molecule type" value="Genomic_DNA"/>
</dbReference>
<proteinExistence type="predicted"/>
<accession>A0A7W8B2U8</accession>
<feature type="region of interest" description="Disordered" evidence="1">
    <location>
        <begin position="283"/>
        <end position="315"/>
    </location>
</feature>
<dbReference type="AlphaFoldDB" id="A0A7W8B2U8"/>
<feature type="compositionally biased region" description="Basic residues" evidence="1">
    <location>
        <begin position="139"/>
        <end position="154"/>
    </location>
</feature>